<reference evidence="3" key="2">
    <citation type="journal article" date="2005" name="Appl. Environ. Microbiol.">
        <title>Algal viruses with distinct intraspecies host specificities include identical intein elements.</title>
        <authorList>
            <person name="Nagasaki K."/>
            <person name="Shirai Y."/>
            <person name="Tomaru Y."/>
            <person name="Nishida K."/>
            <person name="Pietrokovski S."/>
        </authorList>
    </citation>
    <scope>NUCLEOTIDE SEQUENCE [LARGE SCALE GENOMIC DNA]</scope>
</reference>
<proteinExistence type="predicted"/>
<dbReference type="InterPro" id="IPR043872">
    <property type="entry name" value="DUF5832"/>
</dbReference>
<dbReference type="Proteomes" id="UP000009174">
    <property type="component" value="Genome"/>
</dbReference>
<name>Q91DI1_HAV01</name>
<feature type="region of interest" description="Disordered" evidence="1">
    <location>
        <begin position="239"/>
        <end position="261"/>
    </location>
</feature>
<feature type="compositionally biased region" description="Acidic residues" evidence="1">
    <location>
        <begin position="249"/>
        <end position="261"/>
    </location>
</feature>
<dbReference type="EMBL" id="AB028864">
    <property type="protein sequence ID" value="BAB69883.1"/>
    <property type="molecule type" value="Genomic_DNA"/>
</dbReference>
<evidence type="ECO:0000313" key="3">
    <source>
        <dbReference type="Proteomes" id="UP000009174"/>
    </source>
</evidence>
<organism evidence="3">
    <name type="scientific">Heterosigma akashiwo virus 01</name>
    <name type="common">HaV01</name>
    <dbReference type="NCBI Taxonomy" id="97195"/>
    <lineage>
        <taxon>Viruses</taxon>
        <taxon>Varidnaviria</taxon>
        <taxon>Bamfordvirae</taxon>
        <taxon>Nucleocytoviricota</taxon>
        <taxon>Megaviricetes</taxon>
        <taxon>Algavirales</taxon>
        <taxon>Phycodnaviridae</taxon>
        <taxon>Raphidovirus</taxon>
        <taxon>Raphidovirus japonicum</taxon>
    </lineage>
</organism>
<evidence type="ECO:0000256" key="1">
    <source>
        <dbReference type="SAM" id="MobiDB-lite"/>
    </source>
</evidence>
<accession>Q91DI1</accession>
<evidence type="ECO:0000313" key="2">
    <source>
        <dbReference type="EMBL" id="BAB69883.1"/>
    </source>
</evidence>
<protein>
    <submittedName>
        <fullName evidence="2">UKCH-2</fullName>
    </submittedName>
</protein>
<sequence length="273" mass="31197">MFVRIVFLKSLLILYSNILMDSLDIRDPSNFTFTEDEQKEIDKKLNEAIPELSDKNVNLETDHIKIDGQNFALISIVAPEGLNQKSNKVCIKIKGVFDTVENARQHANDLTKHDPTFDVFVVSLYEWLLVPPDMDKISEQEYVDEELNTIITEFKKSQKQVQLEFETRKDALRSNIDINTTIINDEDMNVKMLPNEELGDDSDGGVEETKGEKHVSFSNDIGTLLEKMNGTDIGTLLEKMNGTDSWCKDEDDDDDDNDDDDDIKELKNDLKIV</sequence>
<gene>
    <name evidence="2" type="primary">ukch-2</name>
</gene>
<reference evidence="2 3" key="1">
    <citation type="journal article" date="2001" name="Microbes Environ.">
        <title>Preliminary analysis on a Heterosigma akashiwo virus DNA.</title>
        <authorList>
            <person name="Nagasaki K."/>
            <person name="Tarutani K."/>
            <person name="Hamaguchi M."/>
            <person name="Yamaguchi M."/>
        </authorList>
    </citation>
    <scope>NUCLEOTIDE SEQUENCE [LARGE SCALE GENOMIC DNA]</scope>
    <source>
        <strain evidence="2">HaV01</strain>
    </source>
</reference>
<dbReference type="Pfam" id="PF19150">
    <property type="entry name" value="DUF5832"/>
    <property type="match status" value="1"/>
</dbReference>
<organismHost>
    <name type="scientific">Heterosigma akashiwo</name>
    <name type="common">Chromophytic alga</name>
    <name type="synonym">Heterosigma carterae</name>
    <dbReference type="NCBI Taxonomy" id="2829"/>
</organismHost>